<dbReference type="InterPro" id="IPR000028">
    <property type="entry name" value="Chloroperoxidase"/>
</dbReference>
<dbReference type="EMBL" id="BPWL01000008">
    <property type="protein sequence ID" value="GJJ12887.1"/>
    <property type="molecule type" value="Genomic_DNA"/>
</dbReference>
<dbReference type="SUPFAM" id="SSF47571">
    <property type="entry name" value="Cloroperoxidase"/>
    <property type="match status" value="1"/>
</dbReference>
<keyword evidence="5" id="KW-0560">Oxidoreductase</keyword>
<name>A0AAV5AE26_9AGAM</name>
<evidence type="ECO:0000256" key="7">
    <source>
        <dbReference type="ARBA" id="ARBA00025795"/>
    </source>
</evidence>
<keyword evidence="6" id="KW-0408">Iron</keyword>
<feature type="domain" description="Heme haloperoxidase family profile" evidence="8">
    <location>
        <begin position="50"/>
        <end position="254"/>
    </location>
</feature>
<evidence type="ECO:0000256" key="2">
    <source>
        <dbReference type="ARBA" id="ARBA00022559"/>
    </source>
</evidence>
<keyword evidence="4" id="KW-0479">Metal-binding</keyword>
<evidence type="ECO:0000313" key="10">
    <source>
        <dbReference type="Proteomes" id="UP001050691"/>
    </source>
</evidence>
<comment type="cofactor">
    <cofactor evidence="1">
        <name>heme b</name>
        <dbReference type="ChEBI" id="CHEBI:60344"/>
    </cofactor>
</comment>
<dbReference type="PANTHER" id="PTHR33577">
    <property type="entry name" value="STERIGMATOCYSTIN BIOSYNTHESIS PEROXIDASE STCC-RELATED"/>
    <property type="match status" value="1"/>
</dbReference>
<proteinExistence type="inferred from homology"/>
<evidence type="ECO:0000256" key="3">
    <source>
        <dbReference type="ARBA" id="ARBA00022617"/>
    </source>
</evidence>
<dbReference type="GO" id="GO:0046872">
    <property type="term" value="F:metal ion binding"/>
    <property type="evidence" value="ECO:0007669"/>
    <property type="project" value="UniProtKB-KW"/>
</dbReference>
<dbReference type="GO" id="GO:0004601">
    <property type="term" value="F:peroxidase activity"/>
    <property type="evidence" value="ECO:0007669"/>
    <property type="project" value="UniProtKB-KW"/>
</dbReference>
<evidence type="ECO:0000313" key="9">
    <source>
        <dbReference type="EMBL" id="GJJ12887.1"/>
    </source>
</evidence>
<evidence type="ECO:0000256" key="5">
    <source>
        <dbReference type="ARBA" id="ARBA00023002"/>
    </source>
</evidence>
<evidence type="ECO:0000256" key="6">
    <source>
        <dbReference type="ARBA" id="ARBA00023004"/>
    </source>
</evidence>
<reference evidence="9" key="1">
    <citation type="submission" date="2021-10" db="EMBL/GenBank/DDBJ databases">
        <title>De novo Genome Assembly of Clathrus columnatus (Basidiomycota, Fungi) Using Illumina and Nanopore Sequence Data.</title>
        <authorList>
            <person name="Ogiso-Tanaka E."/>
            <person name="Itagaki H."/>
            <person name="Hosoya T."/>
            <person name="Hosaka K."/>
        </authorList>
    </citation>
    <scope>NUCLEOTIDE SEQUENCE</scope>
    <source>
        <strain evidence="9">MO-923</strain>
    </source>
</reference>
<sequence length="278" mass="30611">MWILLALRNIGGSTGGTFASIFSTLGLFTWDTILTLINPILPRKRQIALTWNEYVPPTPTDSRSPCPALNALCNHGILPHDGKDISFKQIADVVHTHYNFSSTFCKFVCQYIASALKKDYNDKIELSAIGTHNCIEHDGSLVRADVFFQPDQGVPAPEIIRDFFSTTKDGKNVTPADCARAITNRLTHSGRNNPHFSLRGIHSFFAASNAATLIVIMGGKIEVLEPFLLEERIPEGWTSANKTRLGLTMGRFNLTVLRILLGIDPSWKSARGNGKSSA</sequence>
<evidence type="ECO:0000259" key="8">
    <source>
        <dbReference type="PROSITE" id="PS51405"/>
    </source>
</evidence>
<comment type="similarity">
    <text evidence="7">Belongs to the chloroperoxidase family.</text>
</comment>
<keyword evidence="10" id="KW-1185">Reference proteome</keyword>
<dbReference type="AlphaFoldDB" id="A0AAV5AE26"/>
<keyword evidence="3" id="KW-0349">Heme</keyword>
<dbReference type="PANTHER" id="PTHR33577:SF18">
    <property type="entry name" value="HEME HALOPEROXIDASE FAMILY PROFILE DOMAIN-CONTAINING PROTEIN"/>
    <property type="match status" value="1"/>
</dbReference>
<comment type="caution">
    <text evidence="9">The sequence shown here is derived from an EMBL/GenBank/DDBJ whole genome shotgun (WGS) entry which is preliminary data.</text>
</comment>
<evidence type="ECO:0000256" key="4">
    <source>
        <dbReference type="ARBA" id="ARBA00022723"/>
    </source>
</evidence>
<dbReference type="Proteomes" id="UP001050691">
    <property type="component" value="Unassembled WGS sequence"/>
</dbReference>
<evidence type="ECO:0000256" key="1">
    <source>
        <dbReference type="ARBA" id="ARBA00001970"/>
    </source>
</evidence>
<protein>
    <recommendedName>
        <fullName evidence="8">Heme haloperoxidase family profile domain-containing protein</fullName>
    </recommendedName>
</protein>
<keyword evidence="2" id="KW-0575">Peroxidase</keyword>
<dbReference type="InterPro" id="IPR036851">
    <property type="entry name" value="Chloroperoxidase-like_sf"/>
</dbReference>
<dbReference type="Gene3D" id="1.10.489.10">
    <property type="entry name" value="Chloroperoxidase-like"/>
    <property type="match status" value="1"/>
</dbReference>
<accession>A0AAV5AE26</accession>
<organism evidence="9 10">
    <name type="scientific">Clathrus columnatus</name>
    <dbReference type="NCBI Taxonomy" id="1419009"/>
    <lineage>
        <taxon>Eukaryota</taxon>
        <taxon>Fungi</taxon>
        <taxon>Dikarya</taxon>
        <taxon>Basidiomycota</taxon>
        <taxon>Agaricomycotina</taxon>
        <taxon>Agaricomycetes</taxon>
        <taxon>Phallomycetidae</taxon>
        <taxon>Phallales</taxon>
        <taxon>Clathraceae</taxon>
        <taxon>Clathrus</taxon>
    </lineage>
</organism>
<gene>
    <name evidence="9" type="ORF">Clacol_007133</name>
</gene>
<dbReference type="PROSITE" id="PS51405">
    <property type="entry name" value="HEME_HALOPEROXIDASE"/>
    <property type="match status" value="1"/>
</dbReference>
<dbReference type="Pfam" id="PF01328">
    <property type="entry name" value="Peroxidase_2"/>
    <property type="match status" value="1"/>
</dbReference>